<protein>
    <submittedName>
        <fullName evidence="2">MarR family transcriptional regulator</fullName>
    </submittedName>
</protein>
<evidence type="ECO:0000259" key="1">
    <source>
        <dbReference type="PROSITE" id="PS50995"/>
    </source>
</evidence>
<dbReference type="InterPro" id="IPR039422">
    <property type="entry name" value="MarR/SlyA-like"/>
</dbReference>
<dbReference type="PRINTS" id="PR00598">
    <property type="entry name" value="HTHMARR"/>
</dbReference>
<dbReference type="InterPro" id="IPR036390">
    <property type="entry name" value="WH_DNA-bd_sf"/>
</dbReference>
<dbReference type="InterPro" id="IPR000835">
    <property type="entry name" value="HTH_MarR-typ"/>
</dbReference>
<dbReference type="Pfam" id="PF12802">
    <property type="entry name" value="MarR_2"/>
    <property type="match status" value="1"/>
</dbReference>
<keyword evidence="3" id="KW-1185">Reference proteome</keyword>
<reference evidence="2 3" key="1">
    <citation type="submission" date="2020-05" db="EMBL/GenBank/DDBJ databases">
        <title>Flexivirga sp. ID2601S isolated from air conditioner.</title>
        <authorList>
            <person name="Kim D.H."/>
        </authorList>
    </citation>
    <scope>NUCLEOTIDE SEQUENCE [LARGE SCALE GENOMIC DNA]</scope>
    <source>
        <strain evidence="2 3">ID2601S</strain>
    </source>
</reference>
<sequence>MAQSRTRTWRSYFESSILLQTRLDDELRADAGMSLFEYHLLLLLVQADGRMRMGDLARAMVFSSSRLTYQVGVLERRGWVSRQRDEHDARVNWACITAEGHRAFQKAGRPHLALVRSLFLDDLSDDELAVLDRVFTRLLGELRE</sequence>
<proteinExistence type="predicted"/>
<dbReference type="EMBL" id="JABENB010000001">
    <property type="protein sequence ID" value="NNG38245.1"/>
    <property type="molecule type" value="Genomic_DNA"/>
</dbReference>
<dbReference type="GO" id="GO:0006950">
    <property type="term" value="P:response to stress"/>
    <property type="evidence" value="ECO:0007669"/>
    <property type="project" value="TreeGrafter"/>
</dbReference>
<dbReference type="PANTHER" id="PTHR33164:SF99">
    <property type="entry name" value="MARR FAMILY REGULATORY PROTEIN"/>
    <property type="match status" value="1"/>
</dbReference>
<dbReference type="RefSeq" id="WP_171151808.1">
    <property type="nucleotide sequence ID" value="NZ_JABENB010000001.1"/>
</dbReference>
<gene>
    <name evidence="2" type="ORF">HJ588_03020</name>
</gene>
<evidence type="ECO:0000313" key="2">
    <source>
        <dbReference type="EMBL" id="NNG38245.1"/>
    </source>
</evidence>
<dbReference type="InterPro" id="IPR036388">
    <property type="entry name" value="WH-like_DNA-bd_sf"/>
</dbReference>
<dbReference type="PANTHER" id="PTHR33164">
    <property type="entry name" value="TRANSCRIPTIONAL REGULATOR, MARR FAMILY"/>
    <property type="match status" value="1"/>
</dbReference>
<evidence type="ECO:0000313" key="3">
    <source>
        <dbReference type="Proteomes" id="UP000557772"/>
    </source>
</evidence>
<name>A0A849ACJ5_9MICO</name>
<dbReference type="GO" id="GO:0003700">
    <property type="term" value="F:DNA-binding transcription factor activity"/>
    <property type="evidence" value="ECO:0007669"/>
    <property type="project" value="InterPro"/>
</dbReference>
<organism evidence="2 3">
    <name type="scientific">Flexivirga aerilata</name>
    <dbReference type="NCBI Taxonomy" id="1656889"/>
    <lineage>
        <taxon>Bacteria</taxon>
        <taxon>Bacillati</taxon>
        <taxon>Actinomycetota</taxon>
        <taxon>Actinomycetes</taxon>
        <taxon>Micrococcales</taxon>
        <taxon>Dermacoccaceae</taxon>
        <taxon>Flexivirga</taxon>
    </lineage>
</organism>
<dbReference type="AlphaFoldDB" id="A0A849ACJ5"/>
<dbReference type="SUPFAM" id="SSF46785">
    <property type="entry name" value="Winged helix' DNA-binding domain"/>
    <property type="match status" value="1"/>
</dbReference>
<accession>A0A849ACJ5</accession>
<dbReference type="Proteomes" id="UP000557772">
    <property type="component" value="Unassembled WGS sequence"/>
</dbReference>
<dbReference type="SMART" id="SM00347">
    <property type="entry name" value="HTH_MARR"/>
    <property type="match status" value="1"/>
</dbReference>
<feature type="domain" description="HTH marR-type" evidence="1">
    <location>
        <begin position="1"/>
        <end position="140"/>
    </location>
</feature>
<dbReference type="Gene3D" id="1.10.10.10">
    <property type="entry name" value="Winged helix-like DNA-binding domain superfamily/Winged helix DNA-binding domain"/>
    <property type="match status" value="1"/>
</dbReference>
<comment type="caution">
    <text evidence="2">The sequence shown here is derived from an EMBL/GenBank/DDBJ whole genome shotgun (WGS) entry which is preliminary data.</text>
</comment>
<dbReference type="PROSITE" id="PS50995">
    <property type="entry name" value="HTH_MARR_2"/>
    <property type="match status" value="1"/>
</dbReference>